<accession>A0ABP7TXD5</accession>
<sequence>MRTIIKMIILYFKGYRYFTPCVHKLIDVTYCIHKNSKVKEDYPDSNKIQLFSKKGFEIIEKNLVEEYLD</sequence>
<evidence type="ECO:0000313" key="2">
    <source>
        <dbReference type="Proteomes" id="UP001500968"/>
    </source>
</evidence>
<dbReference type="EMBL" id="BAABCR010000015">
    <property type="protein sequence ID" value="GAA4032690.1"/>
    <property type="molecule type" value="Genomic_DNA"/>
</dbReference>
<evidence type="ECO:0000313" key="1">
    <source>
        <dbReference type="EMBL" id="GAA4032690.1"/>
    </source>
</evidence>
<proteinExistence type="predicted"/>
<comment type="caution">
    <text evidence="1">The sequence shown here is derived from an EMBL/GenBank/DDBJ whole genome shotgun (WGS) entry which is preliminary data.</text>
</comment>
<dbReference type="Proteomes" id="UP001500968">
    <property type="component" value="Unassembled WGS sequence"/>
</dbReference>
<organism evidence="1 2">
    <name type="scientific">Flavobacterium cheonhonense</name>
    <dbReference type="NCBI Taxonomy" id="706185"/>
    <lineage>
        <taxon>Bacteria</taxon>
        <taxon>Pseudomonadati</taxon>
        <taxon>Bacteroidota</taxon>
        <taxon>Flavobacteriia</taxon>
        <taxon>Flavobacteriales</taxon>
        <taxon>Flavobacteriaceae</taxon>
        <taxon>Flavobacterium</taxon>
    </lineage>
</organism>
<name>A0ABP7TXD5_9FLAO</name>
<gene>
    <name evidence="1" type="ORF">GCM10022386_16170</name>
</gene>
<protein>
    <submittedName>
        <fullName evidence="1">Uncharacterized protein</fullName>
    </submittedName>
</protein>
<reference evidence="2" key="1">
    <citation type="journal article" date="2019" name="Int. J. Syst. Evol. Microbiol.">
        <title>The Global Catalogue of Microorganisms (GCM) 10K type strain sequencing project: providing services to taxonomists for standard genome sequencing and annotation.</title>
        <authorList>
            <consortium name="The Broad Institute Genomics Platform"/>
            <consortium name="The Broad Institute Genome Sequencing Center for Infectious Disease"/>
            <person name="Wu L."/>
            <person name="Ma J."/>
        </authorList>
    </citation>
    <scope>NUCLEOTIDE SEQUENCE [LARGE SCALE GENOMIC DNA]</scope>
    <source>
        <strain evidence="2">JCM 17064</strain>
    </source>
</reference>
<keyword evidence="2" id="KW-1185">Reference proteome</keyword>